<evidence type="ECO:0000313" key="3">
    <source>
        <dbReference type="Proteomes" id="UP000001937"/>
    </source>
</evidence>
<dbReference type="HOGENOM" id="CLU_2117448_0_0_11"/>
<feature type="region of interest" description="Disordered" evidence="1">
    <location>
        <begin position="62"/>
        <end position="114"/>
    </location>
</feature>
<reference evidence="2 3" key="1">
    <citation type="journal article" date="2007" name="Genome Res.">
        <title>Genome characteristics of facultatively symbiotic Frankia sp. strains reflect host range and host plant biogeography.</title>
        <authorList>
            <person name="Normand P."/>
            <person name="Lapierre P."/>
            <person name="Tisa L.S."/>
            <person name="Gogarten J.P."/>
            <person name="Alloisio N."/>
            <person name="Bagnarol E."/>
            <person name="Bassi C.A."/>
            <person name="Berry A.M."/>
            <person name="Bickhart D.M."/>
            <person name="Choisne N."/>
            <person name="Couloux A."/>
            <person name="Cournoyer B."/>
            <person name="Cruveiller S."/>
            <person name="Daubin V."/>
            <person name="Demange N."/>
            <person name="Francino M.P."/>
            <person name="Goltsman E."/>
            <person name="Huang Y."/>
            <person name="Kopp O.R."/>
            <person name="Labarre L."/>
            <person name="Lapidus A."/>
            <person name="Lavire C."/>
            <person name="Marechal J."/>
            <person name="Martinez M."/>
            <person name="Mastronunzio J.E."/>
            <person name="Mullin B.C."/>
            <person name="Niemann J."/>
            <person name="Pujic P."/>
            <person name="Rawnsley T."/>
            <person name="Rouy Z."/>
            <person name="Schenowitz C."/>
            <person name="Sellstedt A."/>
            <person name="Tavares F."/>
            <person name="Tomkins J.P."/>
            <person name="Vallenet D."/>
            <person name="Valverde C."/>
            <person name="Wall L.G."/>
            <person name="Wang Y."/>
            <person name="Medigue C."/>
            <person name="Benson D.R."/>
        </authorList>
    </citation>
    <scope>NUCLEOTIDE SEQUENCE [LARGE SCALE GENOMIC DNA]</scope>
    <source>
        <strain evidence="3">DSM 45818 / CECT 9043 / CcI3</strain>
    </source>
</reference>
<dbReference type="InterPro" id="IPR046038">
    <property type="entry name" value="DUF5996"/>
</dbReference>
<feature type="compositionally biased region" description="Basic residues" evidence="1">
    <location>
        <begin position="82"/>
        <end position="91"/>
    </location>
</feature>
<proteinExistence type="predicted"/>
<organism evidence="2 3">
    <name type="scientific">Frankia casuarinae (strain DSM 45818 / CECT 9043 / HFP020203 / CcI3)</name>
    <dbReference type="NCBI Taxonomy" id="106370"/>
    <lineage>
        <taxon>Bacteria</taxon>
        <taxon>Bacillati</taxon>
        <taxon>Actinomycetota</taxon>
        <taxon>Actinomycetes</taxon>
        <taxon>Frankiales</taxon>
        <taxon>Frankiaceae</taxon>
        <taxon>Frankia</taxon>
    </lineage>
</organism>
<evidence type="ECO:0000313" key="2">
    <source>
        <dbReference type="EMBL" id="ABD10351.1"/>
    </source>
</evidence>
<dbReference type="Pfam" id="PF19459">
    <property type="entry name" value="DUF5996"/>
    <property type="match status" value="1"/>
</dbReference>
<dbReference type="STRING" id="106370.Francci3_0967"/>
<name>Q2JEE1_FRACC</name>
<feature type="compositionally biased region" description="Gly residues" evidence="1">
    <location>
        <begin position="95"/>
        <end position="114"/>
    </location>
</feature>
<accession>Q2JEE1</accession>
<keyword evidence="3" id="KW-1185">Reference proteome</keyword>
<protein>
    <submittedName>
        <fullName evidence="2">Uncharacterized protein</fullName>
    </submittedName>
</protein>
<dbReference type="KEGG" id="fra:Francci3_0967"/>
<dbReference type="EMBL" id="CP000249">
    <property type="protein sequence ID" value="ABD10351.1"/>
    <property type="molecule type" value="Genomic_DNA"/>
</dbReference>
<dbReference type="AlphaFoldDB" id="Q2JEE1"/>
<dbReference type="Proteomes" id="UP000001937">
    <property type="component" value="Chromosome"/>
</dbReference>
<gene>
    <name evidence="2" type="ordered locus">Francci3_0967</name>
</gene>
<sequence length="114" mass="12405">MGQVDGNPIFTIDFDFVGHELVVQRLDGERISFPLVAQSVASFYRRTFDALAALGIKIRLDHPHPCRPPARGPRARPGPAGRRSRLRRQRLPGRGLPGRGLPGRGLPGRGLPGG</sequence>
<evidence type="ECO:0000256" key="1">
    <source>
        <dbReference type="SAM" id="MobiDB-lite"/>
    </source>
</evidence>